<feature type="region of interest" description="Disordered" evidence="1">
    <location>
        <begin position="21"/>
        <end position="59"/>
    </location>
</feature>
<reference evidence="3" key="2">
    <citation type="submission" date="2021-08" db="EMBL/GenBank/DDBJ databases">
        <authorList>
            <person name="Tani A."/>
            <person name="Ola A."/>
            <person name="Ogura Y."/>
            <person name="Katsura K."/>
            <person name="Hayashi T."/>
        </authorList>
    </citation>
    <scope>NUCLEOTIDE SEQUENCE</scope>
    <source>
        <strain evidence="3">NBRC 15686</strain>
    </source>
</reference>
<comment type="caution">
    <text evidence="3">The sequence shown here is derived from an EMBL/GenBank/DDBJ whole genome shotgun (WGS) entry which is preliminary data.</text>
</comment>
<accession>A0ABQ4U9V7</accession>
<sequence length="74" mass="7518">MPKIAIAARAASILLIVSGSAPGLAATGGGSERRSEDARSAPGQEAGRSPQTSQRAARASCPPRWPYIVLTCVA</sequence>
<proteinExistence type="predicted"/>
<keyword evidence="2" id="KW-0732">Signal</keyword>
<organism evidence="3 4">
    <name type="scientific">Methylorubrum aminovorans</name>
    <dbReference type="NCBI Taxonomy" id="269069"/>
    <lineage>
        <taxon>Bacteria</taxon>
        <taxon>Pseudomonadati</taxon>
        <taxon>Pseudomonadota</taxon>
        <taxon>Alphaproteobacteria</taxon>
        <taxon>Hyphomicrobiales</taxon>
        <taxon>Methylobacteriaceae</taxon>
        <taxon>Methylorubrum</taxon>
    </lineage>
</organism>
<feature type="signal peptide" evidence="2">
    <location>
        <begin position="1"/>
        <end position="25"/>
    </location>
</feature>
<dbReference type="RefSeq" id="WP_284210212.1">
    <property type="nucleotide sequence ID" value="NZ_BSUX01000001.1"/>
</dbReference>
<gene>
    <name evidence="3" type="ORF">LNAOJCKE_0839</name>
</gene>
<evidence type="ECO:0000313" key="3">
    <source>
        <dbReference type="EMBL" id="GJE63642.1"/>
    </source>
</evidence>
<reference evidence="3" key="1">
    <citation type="journal article" date="2021" name="Front. Microbiol.">
        <title>Comprehensive Comparative Genomics and Phenotyping of Methylobacterium Species.</title>
        <authorList>
            <person name="Alessa O."/>
            <person name="Ogura Y."/>
            <person name="Fujitani Y."/>
            <person name="Takami H."/>
            <person name="Hayashi T."/>
            <person name="Sahin N."/>
            <person name="Tani A."/>
        </authorList>
    </citation>
    <scope>NUCLEOTIDE SEQUENCE</scope>
    <source>
        <strain evidence="3">NBRC 15686</strain>
    </source>
</reference>
<keyword evidence="4" id="KW-1185">Reference proteome</keyword>
<feature type="chain" id="PRO_5046299367" evidence="2">
    <location>
        <begin position="26"/>
        <end position="74"/>
    </location>
</feature>
<evidence type="ECO:0000256" key="1">
    <source>
        <dbReference type="SAM" id="MobiDB-lite"/>
    </source>
</evidence>
<evidence type="ECO:0000313" key="4">
    <source>
        <dbReference type="Proteomes" id="UP001055039"/>
    </source>
</evidence>
<evidence type="ECO:0000256" key="2">
    <source>
        <dbReference type="SAM" id="SignalP"/>
    </source>
</evidence>
<name>A0ABQ4U9V7_9HYPH</name>
<dbReference type="EMBL" id="BPRC01000001">
    <property type="protein sequence ID" value="GJE63642.1"/>
    <property type="molecule type" value="Genomic_DNA"/>
</dbReference>
<protein>
    <submittedName>
        <fullName evidence="3">Uncharacterized protein</fullName>
    </submittedName>
</protein>
<dbReference type="Proteomes" id="UP001055039">
    <property type="component" value="Unassembled WGS sequence"/>
</dbReference>